<protein>
    <submittedName>
        <fullName evidence="2">Cell division protein FtsK</fullName>
    </submittedName>
</protein>
<accession>A0A1A3MUD1</accession>
<dbReference type="RefSeq" id="WP_065160039.1">
    <property type="nucleotide sequence ID" value="NZ_LZLQ01000120.1"/>
</dbReference>
<organism evidence="2 3">
    <name type="scientific">Mycobacterium asiaticum</name>
    <dbReference type="NCBI Taxonomy" id="1790"/>
    <lineage>
        <taxon>Bacteria</taxon>
        <taxon>Bacillati</taxon>
        <taxon>Actinomycetota</taxon>
        <taxon>Actinomycetes</taxon>
        <taxon>Mycobacteriales</taxon>
        <taxon>Mycobacteriaceae</taxon>
        <taxon>Mycobacterium</taxon>
    </lineage>
</organism>
<evidence type="ECO:0000313" key="2">
    <source>
        <dbReference type="EMBL" id="OBK13131.1"/>
    </source>
</evidence>
<dbReference type="Proteomes" id="UP000093629">
    <property type="component" value="Unassembled WGS sequence"/>
</dbReference>
<dbReference type="GO" id="GO:0051301">
    <property type="term" value="P:cell division"/>
    <property type="evidence" value="ECO:0007669"/>
    <property type="project" value="UniProtKB-KW"/>
</dbReference>
<evidence type="ECO:0000313" key="3">
    <source>
        <dbReference type="Proteomes" id="UP000093629"/>
    </source>
</evidence>
<sequence>MSQFDDPYPAIPDDPYSVPDADVGIDLDYLAHLLKLCTAWLFGTIVALGIGLFIWRLRSPVTYDRYFGVHARQARWMVWSLTAWPRIARDCGLSTSRSVTRKDIQGKPTTKTVWTHPEILGLRMADHCLRMTIRTRSGQTVDDLERAVPAIRDAVGAHSGRSTVVAPGTVRMEFVMNEQLSAIATAKRPIGTDATSVDIGRRENGSTWRLPIAGLHTLTVGCSGAGKGSIFWGIAGGLGPAVKSGSALLCAIDLKYGIEVSVGSSLFARVATTESQAAKLLAKLEEILDMRGRAMAGHTRSHTPTRTDPLVVLLIDELAGLTAYITDAALKKQVAASLSRILTKGRAVGVVVAAFMQDPRKEILPMRGLFTQTVALRLRSRDEVTMVLGDGMADRAPAHRISPNEPGTGYVVTEDGSTTRVRADYWPDSLIRSVANEYSNKRPSSTTPAKN</sequence>
<comment type="caution">
    <text evidence="2">The sequence shown here is derived from an EMBL/GenBank/DDBJ whole genome shotgun (WGS) entry which is preliminary data.</text>
</comment>
<keyword evidence="2" id="KW-0131">Cell cycle</keyword>
<dbReference type="InterPro" id="IPR027417">
    <property type="entry name" value="P-loop_NTPase"/>
</dbReference>
<gene>
    <name evidence="2" type="ORF">A5636_09875</name>
</gene>
<keyword evidence="1" id="KW-0472">Membrane</keyword>
<proteinExistence type="predicted"/>
<dbReference type="Gene3D" id="3.40.50.300">
    <property type="entry name" value="P-loop containing nucleotide triphosphate hydrolases"/>
    <property type="match status" value="1"/>
</dbReference>
<evidence type="ECO:0000256" key="1">
    <source>
        <dbReference type="SAM" id="Phobius"/>
    </source>
</evidence>
<dbReference type="OrthoDB" id="3217500at2"/>
<dbReference type="AlphaFoldDB" id="A0A1A3MUD1"/>
<dbReference type="EMBL" id="LZLQ01000120">
    <property type="protein sequence ID" value="OBK13131.1"/>
    <property type="molecule type" value="Genomic_DNA"/>
</dbReference>
<dbReference type="SUPFAM" id="SSF52540">
    <property type="entry name" value="P-loop containing nucleoside triphosphate hydrolases"/>
    <property type="match status" value="1"/>
</dbReference>
<reference evidence="2 3" key="1">
    <citation type="submission" date="2016-06" db="EMBL/GenBank/DDBJ databases">
        <authorList>
            <person name="Kjaerup R.B."/>
            <person name="Dalgaard T.S."/>
            <person name="Juul-Madsen H.R."/>
        </authorList>
    </citation>
    <scope>NUCLEOTIDE SEQUENCE [LARGE SCALE GENOMIC DNA]</scope>
    <source>
        <strain evidence="2 3">1245139.5</strain>
    </source>
</reference>
<keyword evidence="1" id="KW-0812">Transmembrane</keyword>
<name>A0A1A3MUD1_MYCAS</name>
<keyword evidence="3" id="KW-1185">Reference proteome</keyword>
<keyword evidence="2" id="KW-0132">Cell division</keyword>
<keyword evidence="1" id="KW-1133">Transmembrane helix</keyword>
<feature type="transmembrane region" description="Helical" evidence="1">
    <location>
        <begin position="33"/>
        <end position="55"/>
    </location>
</feature>